<dbReference type="InterPro" id="IPR010992">
    <property type="entry name" value="IHF-like_DNA-bd_dom_sf"/>
</dbReference>
<dbReference type="GO" id="GO:0005829">
    <property type="term" value="C:cytosol"/>
    <property type="evidence" value="ECO:0007669"/>
    <property type="project" value="TreeGrafter"/>
</dbReference>
<evidence type="ECO:0000256" key="2">
    <source>
        <dbReference type="ARBA" id="ARBA00023067"/>
    </source>
</evidence>
<dbReference type="AlphaFoldDB" id="A0A845PVE3"/>
<name>A0A845PVE3_9FLAO</name>
<dbReference type="SMART" id="SM00411">
    <property type="entry name" value="BHL"/>
    <property type="match status" value="1"/>
</dbReference>
<dbReference type="CDD" id="cd13836">
    <property type="entry name" value="IHF_B"/>
    <property type="match status" value="1"/>
</dbReference>
<evidence type="ECO:0000256" key="1">
    <source>
        <dbReference type="ARBA" id="ARBA00010529"/>
    </source>
</evidence>
<reference evidence="5 6" key="1">
    <citation type="submission" date="2019-11" db="EMBL/GenBank/DDBJ databases">
        <title>Characterization of Elizabethkingia argenteiflava sp. nov., isolated from inner surface of Soybean Pods.</title>
        <authorList>
            <person name="Mo S."/>
        </authorList>
    </citation>
    <scope>NUCLEOTIDE SEQUENCE [LARGE SCALE GENOMIC DNA]</scope>
    <source>
        <strain evidence="5 6">YB22</strain>
    </source>
</reference>
<dbReference type="EMBL" id="JAAABJ010000483">
    <property type="protein sequence ID" value="NAW50941.1"/>
    <property type="molecule type" value="Genomic_DNA"/>
</dbReference>
<dbReference type="PANTHER" id="PTHR33175:SF3">
    <property type="entry name" value="DNA-BINDING PROTEIN HU-BETA"/>
    <property type="match status" value="1"/>
</dbReference>
<comment type="caution">
    <text evidence="5">The sequence shown here is derived from an EMBL/GenBank/DDBJ whole genome shotgun (WGS) entry which is preliminary data.</text>
</comment>
<keyword evidence="6" id="KW-1185">Reference proteome</keyword>
<organism evidence="5 6">
    <name type="scientific">Elizabethkingia argenteiflava</name>
    <dbReference type="NCBI Taxonomy" id="2681556"/>
    <lineage>
        <taxon>Bacteria</taxon>
        <taxon>Pseudomonadati</taxon>
        <taxon>Bacteroidota</taxon>
        <taxon>Flavobacteriia</taxon>
        <taxon>Flavobacteriales</taxon>
        <taxon>Weeksellaceae</taxon>
        <taxon>Elizabethkingia</taxon>
    </lineage>
</organism>
<protein>
    <submittedName>
        <fullName evidence="5">Integration host factor subunit beta</fullName>
    </submittedName>
</protein>
<dbReference type="GO" id="GO:0030527">
    <property type="term" value="F:structural constituent of chromatin"/>
    <property type="evidence" value="ECO:0007669"/>
    <property type="project" value="InterPro"/>
</dbReference>
<dbReference type="GO" id="GO:0003677">
    <property type="term" value="F:DNA binding"/>
    <property type="evidence" value="ECO:0007669"/>
    <property type="project" value="UniProtKB-KW"/>
</dbReference>
<gene>
    <name evidence="5" type="ORF">GNY06_05995</name>
</gene>
<dbReference type="Proteomes" id="UP000553459">
    <property type="component" value="Unassembled WGS sequence"/>
</dbReference>
<keyword evidence="3" id="KW-0238">DNA-binding</keyword>
<dbReference type="PANTHER" id="PTHR33175">
    <property type="entry name" value="DNA-BINDING PROTEIN HU"/>
    <property type="match status" value="1"/>
</dbReference>
<accession>A0A845PVE3</accession>
<evidence type="ECO:0000313" key="5">
    <source>
        <dbReference type="EMBL" id="NAW50941.1"/>
    </source>
</evidence>
<evidence type="ECO:0000256" key="4">
    <source>
        <dbReference type="RuleBase" id="RU003939"/>
    </source>
</evidence>
<comment type="similarity">
    <text evidence="1 4">Belongs to the bacterial histone-like protein family.</text>
</comment>
<evidence type="ECO:0000256" key="3">
    <source>
        <dbReference type="ARBA" id="ARBA00023125"/>
    </source>
</evidence>
<proteinExistence type="inferred from homology"/>
<dbReference type="Gene3D" id="4.10.520.10">
    <property type="entry name" value="IHF-like DNA-binding proteins"/>
    <property type="match status" value="1"/>
</dbReference>
<dbReference type="GO" id="GO:0030261">
    <property type="term" value="P:chromosome condensation"/>
    <property type="evidence" value="ECO:0007669"/>
    <property type="project" value="UniProtKB-KW"/>
</dbReference>
<sequence length="118" mass="13450">MLFFKKIFYICSPKIKTKIEMTKAELVNTISNKLGVEKNDTQKIIEAFMQEIKTSLYNNDNVYLRGFGSFVIKTRAAKTGRNISKNTAIEIPAHNIPSFKPSKMFAEKVKAKVQVESK</sequence>
<dbReference type="Pfam" id="PF00216">
    <property type="entry name" value="Bac_DNA_binding"/>
    <property type="match status" value="1"/>
</dbReference>
<dbReference type="SUPFAM" id="SSF47729">
    <property type="entry name" value="IHF-like DNA-binding proteins"/>
    <property type="match status" value="1"/>
</dbReference>
<dbReference type="PRINTS" id="PR01727">
    <property type="entry name" value="DNABINDINGHU"/>
</dbReference>
<evidence type="ECO:0000313" key="6">
    <source>
        <dbReference type="Proteomes" id="UP000553459"/>
    </source>
</evidence>
<dbReference type="InterPro" id="IPR000119">
    <property type="entry name" value="Hist_DNA-bd"/>
</dbReference>
<keyword evidence="2" id="KW-0226">DNA condensation</keyword>